<protein>
    <submittedName>
        <fullName evidence="2">Uncharacterized protein</fullName>
    </submittedName>
</protein>
<comment type="caution">
    <text evidence="2">The sequence shown here is derived from an EMBL/GenBank/DDBJ whole genome shotgun (WGS) entry which is preliminary data.</text>
</comment>
<evidence type="ECO:0000313" key="2">
    <source>
        <dbReference type="EMBL" id="PSN89708.1"/>
    </source>
</evidence>
<dbReference type="AlphaFoldDB" id="A0A2R6ATN8"/>
<dbReference type="GO" id="GO:1990904">
    <property type="term" value="C:ribonucleoprotein complex"/>
    <property type="evidence" value="ECO:0007669"/>
    <property type="project" value="UniProtKB-ARBA"/>
</dbReference>
<evidence type="ECO:0000256" key="1">
    <source>
        <dbReference type="ARBA" id="ARBA00022694"/>
    </source>
</evidence>
<dbReference type="EMBL" id="NEXB01000001">
    <property type="protein sequence ID" value="PSN89708.1"/>
    <property type="molecule type" value="Genomic_DNA"/>
</dbReference>
<dbReference type="GO" id="GO:1902555">
    <property type="term" value="C:endoribonuclease complex"/>
    <property type="evidence" value="ECO:0007669"/>
    <property type="project" value="UniProtKB-ARBA"/>
</dbReference>
<name>A0A2R6ATN8_9ARCH</name>
<dbReference type="Proteomes" id="UP000241473">
    <property type="component" value="Unassembled WGS sequence"/>
</dbReference>
<dbReference type="SUPFAM" id="SSF160350">
    <property type="entry name" value="Rnp2-like"/>
    <property type="match status" value="1"/>
</dbReference>
<proteinExistence type="predicted"/>
<accession>A0A2R6ATN8</accession>
<evidence type="ECO:0000313" key="3">
    <source>
        <dbReference type="Proteomes" id="UP000241473"/>
    </source>
</evidence>
<dbReference type="InterPro" id="IPR038085">
    <property type="entry name" value="Rnp2-like_sf"/>
</dbReference>
<dbReference type="GO" id="GO:0008033">
    <property type="term" value="P:tRNA processing"/>
    <property type="evidence" value="ECO:0007669"/>
    <property type="project" value="UniProtKB-KW"/>
</dbReference>
<reference evidence="2 3" key="1">
    <citation type="submission" date="2017-04" db="EMBL/GenBank/DDBJ databases">
        <title>Novel microbial lineages endemic to geothermal iron-oxide mats fill important gaps in the evolutionary history of Archaea.</title>
        <authorList>
            <person name="Jay Z.J."/>
            <person name="Beam J.P."/>
            <person name="Dlakic M."/>
            <person name="Rusch D.B."/>
            <person name="Kozubal M.A."/>
            <person name="Inskeep W.P."/>
        </authorList>
    </citation>
    <scope>NUCLEOTIDE SEQUENCE [LARGE SCALE GENOMIC DNA]</scope>
    <source>
        <strain evidence="2">OSP_C</strain>
    </source>
</reference>
<gene>
    <name evidence="2" type="ORF">B9Q00_00405</name>
</gene>
<organism evidence="2 3">
    <name type="scientific">Candidatus Marsarchaeota G1 archaeon OSP_C</name>
    <dbReference type="NCBI Taxonomy" id="1978154"/>
    <lineage>
        <taxon>Archaea</taxon>
        <taxon>Candidatus Marsarchaeota</taxon>
        <taxon>Candidatus Marsarchaeota group 1</taxon>
    </lineage>
</organism>
<sequence length="120" mass="13911">MRYEKRRYIFVVKNNDITSTQITSTFKAFFGKLCYNKASVRPILEHENWVVIRVNHLYLPQLRAAVLLTGEIGDLFSLVTSGTLTGIIRSLKRRKEGQKYVQTLELLYKAGRKNVFKKGD</sequence>
<keyword evidence="1" id="KW-0819">tRNA processing</keyword>